<evidence type="ECO:0000256" key="1">
    <source>
        <dbReference type="SAM" id="MobiDB-lite"/>
    </source>
</evidence>
<feature type="compositionally biased region" description="Basic and acidic residues" evidence="1">
    <location>
        <begin position="123"/>
        <end position="132"/>
    </location>
</feature>
<organism evidence="2 3">
    <name type="scientific">Bosea minatitlanensis</name>
    <dbReference type="NCBI Taxonomy" id="128782"/>
    <lineage>
        <taxon>Bacteria</taxon>
        <taxon>Pseudomonadati</taxon>
        <taxon>Pseudomonadota</taxon>
        <taxon>Alphaproteobacteria</taxon>
        <taxon>Hyphomicrobiales</taxon>
        <taxon>Boseaceae</taxon>
        <taxon>Bosea</taxon>
    </lineage>
</organism>
<sequence length="132" mass="14434">MPVTENNKAHVADRYPGQQELRSDPLLRSAVEQSPEARRLGMLVALIEKREGVAGEVYEDLYRRAEAYAAHISTFAAGPVAYTSWLGFVWFVIREEAAAPSASVPRRAQQPGADPQAPSAPEPRAEPHQQGA</sequence>
<proteinExistence type="predicted"/>
<keyword evidence="3" id="KW-1185">Reference proteome</keyword>
<evidence type="ECO:0000313" key="3">
    <source>
        <dbReference type="Proteomes" id="UP001595976"/>
    </source>
</evidence>
<reference evidence="3" key="1">
    <citation type="journal article" date="2019" name="Int. J. Syst. Evol. Microbiol.">
        <title>The Global Catalogue of Microorganisms (GCM) 10K type strain sequencing project: providing services to taxonomists for standard genome sequencing and annotation.</title>
        <authorList>
            <consortium name="The Broad Institute Genomics Platform"/>
            <consortium name="The Broad Institute Genome Sequencing Center for Infectious Disease"/>
            <person name="Wu L."/>
            <person name="Ma J."/>
        </authorList>
    </citation>
    <scope>NUCLEOTIDE SEQUENCE [LARGE SCALE GENOMIC DNA]</scope>
    <source>
        <strain evidence="3">CGMCC 1.15643</strain>
    </source>
</reference>
<dbReference type="Proteomes" id="UP001595976">
    <property type="component" value="Unassembled WGS sequence"/>
</dbReference>
<protein>
    <submittedName>
        <fullName evidence="2">Uncharacterized protein</fullName>
    </submittedName>
</protein>
<comment type="caution">
    <text evidence="2">The sequence shown here is derived from an EMBL/GenBank/DDBJ whole genome shotgun (WGS) entry which is preliminary data.</text>
</comment>
<dbReference type="EMBL" id="JBHSLI010000002">
    <property type="protein sequence ID" value="MFC5292723.1"/>
    <property type="molecule type" value="Genomic_DNA"/>
</dbReference>
<evidence type="ECO:0000313" key="2">
    <source>
        <dbReference type="EMBL" id="MFC5292723.1"/>
    </source>
</evidence>
<accession>A0ABW0F2C4</accession>
<name>A0ABW0F2C4_9HYPH</name>
<feature type="region of interest" description="Disordered" evidence="1">
    <location>
        <begin position="101"/>
        <end position="132"/>
    </location>
</feature>
<gene>
    <name evidence="2" type="ORF">ACFPK2_06945</name>
</gene>
<dbReference type="RefSeq" id="WP_260347993.1">
    <property type="nucleotide sequence ID" value="NZ_JAOAOS010000002.1"/>
</dbReference>